<evidence type="ECO:0000256" key="1">
    <source>
        <dbReference type="ARBA" id="ARBA00010520"/>
    </source>
</evidence>
<dbReference type="Proteomes" id="UP001140074">
    <property type="component" value="Unassembled WGS sequence"/>
</dbReference>
<evidence type="ECO:0000256" key="2">
    <source>
        <dbReference type="RuleBase" id="RU363120"/>
    </source>
</evidence>
<comment type="caution">
    <text evidence="4">The sequence shown here is derived from an EMBL/GenBank/DDBJ whole genome shotgun (WGS) entry which is preliminary data.</text>
</comment>
<organism evidence="4 5">
    <name type="scientific">Coemansia aciculifera</name>
    <dbReference type="NCBI Taxonomy" id="417176"/>
    <lineage>
        <taxon>Eukaryota</taxon>
        <taxon>Fungi</taxon>
        <taxon>Fungi incertae sedis</taxon>
        <taxon>Zoopagomycota</taxon>
        <taxon>Kickxellomycotina</taxon>
        <taxon>Kickxellomycetes</taxon>
        <taxon>Kickxellales</taxon>
        <taxon>Kickxellaceae</taxon>
        <taxon>Coemansia</taxon>
    </lineage>
</organism>
<evidence type="ECO:0000313" key="5">
    <source>
        <dbReference type="Proteomes" id="UP001140074"/>
    </source>
</evidence>
<name>A0A9W8ID37_9FUNG</name>
<proteinExistence type="inferred from homology"/>
<reference evidence="4" key="1">
    <citation type="submission" date="2022-07" db="EMBL/GenBank/DDBJ databases">
        <title>Phylogenomic reconstructions and comparative analyses of Kickxellomycotina fungi.</title>
        <authorList>
            <person name="Reynolds N.K."/>
            <person name="Stajich J.E."/>
            <person name="Barry K."/>
            <person name="Grigoriev I.V."/>
            <person name="Crous P."/>
            <person name="Smith M.E."/>
        </authorList>
    </citation>
    <scope>NUCLEOTIDE SEQUENCE</scope>
    <source>
        <strain evidence="4">RSA 476</strain>
    </source>
</reference>
<comment type="similarity">
    <text evidence="1 2">Belongs to the endosulfine family.</text>
</comment>
<protein>
    <recommendedName>
        <fullName evidence="2">mRNA stability protein</fullName>
    </recommendedName>
</protein>
<evidence type="ECO:0000256" key="3">
    <source>
        <dbReference type="SAM" id="MobiDB-lite"/>
    </source>
</evidence>
<dbReference type="AlphaFoldDB" id="A0A9W8ID37"/>
<dbReference type="EMBL" id="JANBUY010000337">
    <property type="protein sequence ID" value="KAJ2859968.1"/>
    <property type="molecule type" value="Genomic_DNA"/>
</dbReference>
<sequence>MNPNRDKVDFSNLTAEQRKDPMQIKYGLLGGQKAKGKGKLLVPERKYFDSGDYAMSKAGKSADAVGLKHPSPESIPHQQLAATQAPPPLAGSSSSISSGGLPIVSGIGISVGAAGTMANPSGLSPPAAHHISSAVANEEEEDARSPTASKPSTGLSPPAVTGNLPHLGRTAAAAAVDSSSVGHLPAPGAPAVRPAIVRRISQTPSGMQYRVKD</sequence>
<keyword evidence="5" id="KW-1185">Reference proteome</keyword>
<feature type="compositionally biased region" description="Low complexity" evidence="3">
    <location>
        <begin position="76"/>
        <end position="97"/>
    </location>
</feature>
<feature type="region of interest" description="Disordered" evidence="3">
    <location>
        <begin position="114"/>
        <end position="189"/>
    </location>
</feature>
<comment type="function">
    <text evidence="2">Plays an essential role in initiation of the G0 program by preventing the degradation of specific nutrient-regulated mRNAs via the 5'-3' mRNA decay pathway.</text>
</comment>
<accession>A0A9W8ID37</accession>
<evidence type="ECO:0000313" key="4">
    <source>
        <dbReference type="EMBL" id="KAJ2859968.1"/>
    </source>
</evidence>
<dbReference type="InterPro" id="IPR006760">
    <property type="entry name" value="Endosulphine"/>
</dbReference>
<feature type="region of interest" description="Disordered" evidence="3">
    <location>
        <begin position="58"/>
        <end position="97"/>
    </location>
</feature>
<feature type="compositionally biased region" description="Polar residues" evidence="3">
    <location>
        <begin position="146"/>
        <end position="155"/>
    </location>
</feature>
<gene>
    <name evidence="4" type="ORF">GGH94_005794</name>
</gene>
<dbReference type="Pfam" id="PF04667">
    <property type="entry name" value="Endosulfine"/>
    <property type="match status" value="1"/>
</dbReference>